<dbReference type="AlphaFoldDB" id="A0A183CIV1"/>
<dbReference type="InterPro" id="IPR018502">
    <property type="entry name" value="Annexin_repeat"/>
</dbReference>
<organism evidence="4 5">
    <name type="scientific">Globodera pallida</name>
    <name type="common">Potato cyst nematode worm</name>
    <name type="synonym">Heterodera pallida</name>
    <dbReference type="NCBI Taxonomy" id="36090"/>
    <lineage>
        <taxon>Eukaryota</taxon>
        <taxon>Metazoa</taxon>
        <taxon>Ecdysozoa</taxon>
        <taxon>Nematoda</taxon>
        <taxon>Chromadorea</taxon>
        <taxon>Rhabditida</taxon>
        <taxon>Tylenchina</taxon>
        <taxon>Tylenchomorpha</taxon>
        <taxon>Tylenchoidea</taxon>
        <taxon>Heteroderidae</taxon>
        <taxon>Heteroderinae</taxon>
        <taxon>Globodera</taxon>
    </lineage>
</organism>
<dbReference type="PROSITE" id="PS51897">
    <property type="entry name" value="ANNEXIN_2"/>
    <property type="match status" value="1"/>
</dbReference>
<reference evidence="5" key="3">
    <citation type="submission" date="2016-06" db="UniProtKB">
        <authorList>
            <consortium name="WormBaseParasite"/>
        </authorList>
    </citation>
    <scope>IDENTIFICATION</scope>
</reference>
<keyword evidence="4" id="KW-1185">Reference proteome</keyword>
<comment type="similarity">
    <text evidence="1">Belongs to the annexin family.</text>
</comment>
<dbReference type="WBParaSite" id="GPLIN_001280700">
    <property type="protein sequence ID" value="GPLIN_001280700"/>
    <property type="gene ID" value="GPLIN_001280700"/>
</dbReference>
<reference evidence="4" key="1">
    <citation type="submission" date="2013-12" db="EMBL/GenBank/DDBJ databases">
        <authorList>
            <person name="Aslett M."/>
        </authorList>
    </citation>
    <scope>NUCLEOTIDE SEQUENCE [LARGE SCALE GENOMIC DNA]</scope>
    <source>
        <strain evidence="4">Lindley</strain>
    </source>
</reference>
<dbReference type="GO" id="GO:0001786">
    <property type="term" value="F:phosphatidylserine binding"/>
    <property type="evidence" value="ECO:0007669"/>
    <property type="project" value="TreeGrafter"/>
</dbReference>
<dbReference type="GO" id="GO:0012506">
    <property type="term" value="C:vesicle membrane"/>
    <property type="evidence" value="ECO:0007669"/>
    <property type="project" value="TreeGrafter"/>
</dbReference>
<name>A0A183CIV1_GLOPA</name>
<evidence type="ECO:0000313" key="4">
    <source>
        <dbReference type="Proteomes" id="UP000050741"/>
    </source>
</evidence>
<evidence type="ECO:0000256" key="2">
    <source>
        <dbReference type="ARBA" id="ARBA00022737"/>
    </source>
</evidence>
<dbReference type="PANTHER" id="PTHR10502">
    <property type="entry name" value="ANNEXIN"/>
    <property type="match status" value="1"/>
</dbReference>
<dbReference type="InterPro" id="IPR037104">
    <property type="entry name" value="Annexin_sf"/>
</dbReference>
<evidence type="ECO:0000256" key="1">
    <source>
        <dbReference type="ARBA" id="ARBA00007831"/>
    </source>
</evidence>
<dbReference type="GO" id="GO:0005886">
    <property type="term" value="C:plasma membrane"/>
    <property type="evidence" value="ECO:0007669"/>
    <property type="project" value="TreeGrafter"/>
</dbReference>
<dbReference type="PANTHER" id="PTHR10502:SF102">
    <property type="entry name" value="ANNEXIN B11"/>
    <property type="match status" value="1"/>
</dbReference>
<dbReference type="GO" id="GO:0005737">
    <property type="term" value="C:cytoplasm"/>
    <property type="evidence" value="ECO:0007669"/>
    <property type="project" value="TreeGrafter"/>
</dbReference>
<dbReference type="GO" id="GO:0005509">
    <property type="term" value="F:calcium ion binding"/>
    <property type="evidence" value="ECO:0007669"/>
    <property type="project" value="InterPro"/>
</dbReference>
<evidence type="ECO:0000313" key="5">
    <source>
        <dbReference type="WBParaSite" id="GPLIN_001280700"/>
    </source>
</evidence>
<dbReference type="GO" id="GO:0005544">
    <property type="term" value="F:calcium-dependent phospholipid binding"/>
    <property type="evidence" value="ECO:0007669"/>
    <property type="project" value="InterPro"/>
</dbReference>
<evidence type="ECO:0000256" key="3">
    <source>
        <dbReference type="ARBA" id="ARBA00023216"/>
    </source>
</evidence>
<dbReference type="Proteomes" id="UP000050741">
    <property type="component" value="Unassembled WGS sequence"/>
</dbReference>
<dbReference type="Pfam" id="PF00191">
    <property type="entry name" value="Annexin"/>
    <property type="match status" value="1"/>
</dbReference>
<protein>
    <submittedName>
        <fullName evidence="5">Annexin</fullName>
    </submittedName>
</protein>
<dbReference type="SUPFAM" id="SSF47874">
    <property type="entry name" value="Annexin"/>
    <property type="match status" value="1"/>
</dbReference>
<accession>A0A183CIV1</accession>
<dbReference type="SMART" id="SM00335">
    <property type="entry name" value="ANX"/>
    <property type="match status" value="1"/>
</dbReference>
<dbReference type="Gene3D" id="1.10.220.10">
    <property type="entry name" value="Annexin"/>
    <property type="match status" value="1"/>
</dbReference>
<reference evidence="4" key="2">
    <citation type="submission" date="2014-05" db="EMBL/GenBank/DDBJ databases">
        <title>The genome and life-stage specific transcriptomes of Globodera pallida elucidate key aspects of plant parasitism by a cyst nematode.</title>
        <authorList>
            <person name="Cotton J.A."/>
            <person name="Lilley C.J."/>
            <person name="Jones L.M."/>
            <person name="Kikuchi T."/>
            <person name="Reid A.J."/>
            <person name="Thorpe P."/>
            <person name="Tsai I.J."/>
            <person name="Beasley H."/>
            <person name="Blok V."/>
            <person name="Cock P.J.A."/>
            <person name="Van den Akker S.E."/>
            <person name="Holroyd N."/>
            <person name="Hunt M."/>
            <person name="Mantelin S."/>
            <person name="Naghra H."/>
            <person name="Pain A."/>
            <person name="Palomares-Rius J.E."/>
            <person name="Zarowiecki M."/>
            <person name="Berriman M."/>
            <person name="Jones J.T."/>
            <person name="Urwin P.E."/>
        </authorList>
    </citation>
    <scope>NUCLEOTIDE SEQUENCE [LARGE SCALE GENOMIC DNA]</scope>
    <source>
        <strain evidence="4">Lindley</strain>
    </source>
</reference>
<keyword evidence="2" id="KW-0677">Repeat</keyword>
<proteinExistence type="inferred from homology"/>
<dbReference type="GO" id="GO:0005634">
    <property type="term" value="C:nucleus"/>
    <property type="evidence" value="ECO:0007669"/>
    <property type="project" value="TreeGrafter"/>
</dbReference>
<sequence length="80" mass="9334">MKEFRDNKDILLEILITRSNKQLRTIKSKYKQLFGHELSAEIASNTKGSYSDLLFTLLKADRDESNKTDRTEAKKVENKK</sequence>
<keyword evidence="3" id="KW-0041">Annexin</keyword>